<dbReference type="Proteomes" id="UP000838756">
    <property type="component" value="Unassembled WGS sequence"/>
</dbReference>
<feature type="chain" id="PRO_5035721200" evidence="1">
    <location>
        <begin position="25"/>
        <end position="155"/>
    </location>
</feature>
<dbReference type="OrthoDB" id="8014875at2759"/>
<dbReference type="GO" id="GO:0005549">
    <property type="term" value="F:odorant binding"/>
    <property type="evidence" value="ECO:0007669"/>
    <property type="project" value="InterPro"/>
</dbReference>
<dbReference type="AlphaFoldDB" id="A0A8S4S7M7"/>
<keyword evidence="3" id="KW-1185">Reference proteome</keyword>
<name>A0A8S4S7M7_9NEOP</name>
<sequence length="155" mass="17182">MTSSVNFVLVVFGLVAVSLRSAHGTLSDEERTKIHAALIPFVAECSKEYGVSEENIKEAKESGQLGKIDPCLMACVFQKIKLIDEKGLFDSNAAVELVQKYISSEDDQSKLVEIIEKCKSVNDEEVSDGEKGCERARLLFECSIPFKDAFVKSRR</sequence>
<dbReference type="InterPro" id="IPR006170">
    <property type="entry name" value="PBP/GOBP"/>
</dbReference>
<dbReference type="EMBL" id="CAKXAJ010026150">
    <property type="protein sequence ID" value="CAH2258892.1"/>
    <property type="molecule type" value="Genomic_DNA"/>
</dbReference>
<accession>A0A8S4S7M7</accession>
<dbReference type="Pfam" id="PF01395">
    <property type="entry name" value="PBP_GOBP"/>
    <property type="match status" value="1"/>
</dbReference>
<dbReference type="InterPro" id="IPR036728">
    <property type="entry name" value="PBP_GOBP_sf"/>
</dbReference>
<comment type="caution">
    <text evidence="2">The sequence shown here is derived from an EMBL/GenBank/DDBJ whole genome shotgun (WGS) entry which is preliminary data.</text>
</comment>
<evidence type="ECO:0000313" key="3">
    <source>
        <dbReference type="Proteomes" id="UP000838756"/>
    </source>
</evidence>
<reference evidence="2" key="1">
    <citation type="submission" date="2022-03" db="EMBL/GenBank/DDBJ databases">
        <authorList>
            <person name="Lindestad O."/>
        </authorList>
    </citation>
    <scope>NUCLEOTIDE SEQUENCE</scope>
</reference>
<dbReference type="SUPFAM" id="SSF47565">
    <property type="entry name" value="Insect pheromone/odorant-binding proteins"/>
    <property type="match status" value="1"/>
</dbReference>
<evidence type="ECO:0000313" key="2">
    <source>
        <dbReference type="EMBL" id="CAH2258892.1"/>
    </source>
</evidence>
<protein>
    <submittedName>
        <fullName evidence="2">Jg12575 protein</fullName>
    </submittedName>
</protein>
<proteinExistence type="predicted"/>
<evidence type="ECO:0000256" key="1">
    <source>
        <dbReference type="SAM" id="SignalP"/>
    </source>
</evidence>
<dbReference type="SMART" id="SM00708">
    <property type="entry name" value="PhBP"/>
    <property type="match status" value="1"/>
</dbReference>
<dbReference type="CDD" id="cd23992">
    <property type="entry name" value="PBP_GOBP"/>
    <property type="match status" value="1"/>
</dbReference>
<organism evidence="2 3">
    <name type="scientific">Pararge aegeria aegeria</name>
    <dbReference type="NCBI Taxonomy" id="348720"/>
    <lineage>
        <taxon>Eukaryota</taxon>
        <taxon>Metazoa</taxon>
        <taxon>Ecdysozoa</taxon>
        <taxon>Arthropoda</taxon>
        <taxon>Hexapoda</taxon>
        <taxon>Insecta</taxon>
        <taxon>Pterygota</taxon>
        <taxon>Neoptera</taxon>
        <taxon>Endopterygota</taxon>
        <taxon>Lepidoptera</taxon>
        <taxon>Glossata</taxon>
        <taxon>Ditrysia</taxon>
        <taxon>Papilionoidea</taxon>
        <taxon>Nymphalidae</taxon>
        <taxon>Satyrinae</taxon>
        <taxon>Satyrini</taxon>
        <taxon>Parargina</taxon>
        <taxon>Pararge</taxon>
    </lineage>
</organism>
<feature type="signal peptide" evidence="1">
    <location>
        <begin position="1"/>
        <end position="24"/>
    </location>
</feature>
<dbReference type="Gene3D" id="1.10.238.20">
    <property type="entry name" value="Pheromone/general odorant binding protein domain"/>
    <property type="match status" value="1"/>
</dbReference>
<gene>
    <name evidence="2" type="primary">jg12575</name>
    <name evidence="2" type="ORF">PAEG_LOCUS23460</name>
</gene>
<keyword evidence="1" id="KW-0732">Signal</keyword>